<sequence length="104" mass="11859">MTHKEETKFSGYKPDKTECCSREIYFLKELRRIQTGLDFCGQDVPVVGCGEPATSCKSHHWHLTIQSHDAEYHHRGQVLGCGHVVDFRDVLHKAGHMVILLVND</sequence>
<accession>A0AA36B574</accession>
<reference evidence="1" key="1">
    <citation type="submission" date="2023-08" db="EMBL/GenBank/DDBJ databases">
        <authorList>
            <person name="Alioto T."/>
            <person name="Alioto T."/>
            <person name="Gomez Garrido J."/>
        </authorList>
    </citation>
    <scope>NUCLEOTIDE SEQUENCE</scope>
</reference>
<protein>
    <submittedName>
        <fullName evidence="1">Uncharacterized protein</fullName>
    </submittedName>
</protein>
<organism evidence="1 2">
    <name type="scientific">Octopus vulgaris</name>
    <name type="common">Common octopus</name>
    <dbReference type="NCBI Taxonomy" id="6645"/>
    <lineage>
        <taxon>Eukaryota</taxon>
        <taxon>Metazoa</taxon>
        <taxon>Spiralia</taxon>
        <taxon>Lophotrochozoa</taxon>
        <taxon>Mollusca</taxon>
        <taxon>Cephalopoda</taxon>
        <taxon>Coleoidea</taxon>
        <taxon>Octopodiformes</taxon>
        <taxon>Octopoda</taxon>
        <taxon>Incirrata</taxon>
        <taxon>Octopodidae</taxon>
        <taxon>Octopus</taxon>
    </lineage>
</organism>
<keyword evidence="2" id="KW-1185">Reference proteome</keyword>
<evidence type="ECO:0000313" key="1">
    <source>
        <dbReference type="EMBL" id="CAI9726872.1"/>
    </source>
</evidence>
<dbReference type="Proteomes" id="UP001162480">
    <property type="component" value="Chromosome 8"/>
</dbReference>
<dbReference type="EMBL" id="OX597821">
    <property type="protein sequence ID" value="CAI9726872.1"/>
    <property type="molecule type" value="Genomic_DNA"/>
</dbReference>
<dbReference type="AlphaFoldDB" id="A0AA36B574"/>
<evidence type="ECO:0000313" key="2">
    <source>
        <dbReference type="Proteomes" id="UP001162480"/>
    </source>
</evidence>
<name>A0AA36B574_OCTVU</name>
<proteinExistence type="predicted"/>
<gene>
    <name evidence="1" type="ORF">OCTVUL_1B010429</name>
</gene>